<dbReference type="InterPro" id="IPR001633">
    <property type="entry name" value="EAL_dom"/>
</dbReference>
<dbReference type="InterPro" id="IPR000160">
    <property type="entry name" value="GGDEF_dom"/>
</dbReference>
<dbReference type="SMART" id="SM00052">
    <property type="entry name" value="EAL"/>
    <property type="match status" value="1"/>
</dbReference>
<dbReference type="CDD" id="cd01949">
    <property type="entry name" value="GGDEF"/>
    <property type="match status" value="1"/>
</dbReference>
<evidence type="ECO:0008006" key="6">
    <source>
        <dbReference type="Google" id="ProtNLM"/>
    </source>
</evidence>
<dbReference type="Gene3D" id="3.20.20.450">
    <property type="entry name" value="EAL domain"/>
    <property type="match status" value="1"/>
</dbReference>
<comment type="caution">
    <text evidence="4">The sequence shown here is derived from an EMBL/GenBank/DDBJ whole genome shotgun (WGS) entry which is preliminary data.</text>
</comment>
<feature type="domain" description="GGDEF" evidence="3">
    <location>
        <begin position="355"/>
        <end position="488"/>
    </location>
</feature>
<dbReference type="GO" id="GO:0071111">
    <property type="term" value="F:cyclic-guanylate-specific phosphodiesterase activity"/>
    <property type="evidence" value="ECO:0007669"/>
    <property type="project" value="InterPro"/>
</dbReference>
<dbReference type="SMART" id="SM00267">
    <property type="entry name" value="GGDEF"/>
    <property type="match status" value="1"/>
</dbReference>
<dbReference type="EMBL" id="AXUN02000035">
    <property type="protein sequence ID" value="ETA82202.1"/>
    <property type="molecule type" value="Genomic_DNA"/>
</dbReference>
<dbReference type="SUPFAM" id="SSF55073">
    <property type="entry name" value="Nucleotide cyclase"/>
    <property type="match status" value="1"/>
</dbReference>
<dbReference type="CDD" id="cd01948">
    <property type="entry name" value="EAL"/>
    <property type="match status" value="1"/>
</dbReference>
<keyword evidence="1" id="KW-0812">Transmembrane</keyword>
<accession>V7IBF7</accession>
<dbReference type="PANTHER" id="PTHR33121:SF79">
    <property type="entry name" value="CYCLIC DI-GMP PHOSPHODIESTERASE PDED-RELATED"/>
    <property type="match status" value="1"/>
</dbReference>
<evidence type="ECO:0000313" key="4">
    <source>
        <dbReference type="EMBL" id="ETA82202.1"/>
    </source>
</evidence>
<organism evidence="4 5">
    <name type="scientific">Youngiibacter fragilis 232.1</name>
    <dbReference type="NCBI Taxonomy" id="994573"/>
    <lineage>
        <taxon>Bacteria</taxon>
        <taxon>Bacillati</taxon>
        <taxon>Bacillota</taxon>
        <taxon>Clostridia</taxon>
        <taxon>Eubacteriales</taxon>
        <taxon>Clostridiaceae</taxon>
        <taxon>Youngiibacter</taxon>
    </lineage>
</organism>
<dbReference type="Proteomes" id="UP000017747">
    <property type="component" value="Unassembled WGS sequence"/>
</dbReference>
<dbReference type="PROSITE" id="PS50883">
    <property type="entry name" value="EAL"/>
    <property type="match status" value="1"/>
</dbReference>
<dbReference type="SUPFAM" id="SSF141868">
    <property type="entry name" value="EAL domain-like"/>
    <property type="match status" value="1"/>
</dbReference>
<dbReference type="InterPro" id="IPR043128">
    <property type="entry name" value="Rev_trsase/Diguanyl_cyclase"/>
</dbReference>
<dbReference type="Pfam" id="PF00990">
    <property type="entry name" value="GGDEF"/>
    <property type="match status" value="1"/>
</dbReference>
<dbReference type="eggNOG" id="COG5001">
    <property type="taxonomic scope" value="Bacteria"/>
</dbReference>
<feature type="transmembrane region" description="Helical" evidence="1">
    <location>
        <begin position="290"/>
        <end position="314"/>
    </location>
</feature>
<proteinExistence type="predicted"/>
<dbReference type="NCBIfam" id="TIGR00254">
    <property type="entry name" value="GGDEF"/>
    <property type="match status" value="1"/>
</dbReference>
<dbReference type="SUPFAM" id="SSF103190">
    <property type="entry name" value="Sensory domain-like"/>
    <property type="match status" value="1"/>
</dbReference>
<protein>
    <recommendedName>
        <fullName evidence="6">Diguanylate cyclase</fullName>
    </recommendedName>
</protein>
<feature type="transmembrane region" description="Helical" evidence="1">
    <location>
        <begin position="21"/>
        <end position="43"/>
    </location>
</feature>
<dbReference type="Pfam" id="PF00563">
    <property type="entry name" value="EAL"/>
    <property type="match status" value="1"/>
</dbReference>
<evidence type="ECO:0000256" key="1">
    <source>
        <dbReference type="SAM" id="Phobius"/>
    </source>
</evidence>
<dbReference type="PANTHER" id="PTHR33121">
    <property type="entry name" value="CYCLIC DI-GMP PHOSPHODIESTERASE PDEF"/>
    <property type="match status" value="1"/>
</dbReference>
<evidence type="ECO:0000259" key="2">
    <source>
        <dbReference type="PROSITE" id="PS50883"/>
    </source>
</evidence>
<dbReference type="PROSITE" id="PS50887">
    <property type="entry name" value="GGDEF"/>
    <property type="match status" value="1"/>
</dbReference>
<evidence type="ECO:0000259" key="3">
    <source>
        <dbReference type="PROSITE" id="PS50887"/>
    </source>
</evidence>
<gene>
    <name evidence="4" type="ORF">T472_0202365</name>
</gene>
<dbReference type="STRING" id="994573.T472_0202365"/>
<dbReference type="Gene3D" id="3.30.70.270">
    <property type="match status" value="1"/>
</dbReference>
<dbReference type="InterPro" id="IPR050706">
    <property type="entry name" value="Cyclic-di-GMP_PDE-like"/>
</dbReference>
<dbReference type="InterPro" id="IPR035919">
    <property type="entry name" value="EAL_sf"/>
</dbReference>
<name>V7IBF7_9CLOT</name>
<evidence type="ECO:0000313" key="5">
    <source>
        <dbReference type="Proteomes" id="UP000017747"/>
    </source>
</evidence>
<keyword evidence="5" id="KW-1185">Reference proteome</keyword>
<dbReference type="InterPro" id="IPR029151">
    <property type="entry name" value="Sensor-like_sf"/>
</dbReference>
<dbReference type="InterPro" id="IPR029787">
    <property type="entry name" value="Nucleotide_cyclase"/>
</dbReference>
<feature type="domain" description="EAL" evidence="2">
    <location>
        <begin position="497"/>
        <end position="754"/>
    </location>
</feature>
<keyword evidence="1" id="KW-0472">Membrane</keyword>
<sequence>MRDADLKINAYRLKKSHLKTFVISIISVSAIFASVGTLMISGIKDWSYASMRKEYLSYARGHSHSIGKALEAQRIVDGLLGERIMSAAKTISEIGNPDTDDLRALARTINVDSILIYDESGTVINSADVGYIGFSPKQGHPARDFYDSTLISYVGEIREDAVRGGHVKYGYLKQSDGGFIQVGISEAKIGTMTAGFELDELLKEIKGTGSIRYVSYANRDFRIVGSTDDSLKGKYLEEDERLAVTNGQFLESESGSEWDRLYRVIVPVYSGGSGKGSLIAGIEMKETDSLIVLLSNLGILLISIIYIILLLMILSSYRKDKSLWKLAYTDDLTGLPNSLYLKEILEDKLSRERNLSLALLMVNLSDFRNVSMTLGYETGDRMMKEIAERLEALAKNGITLYRFAADRFVLLYEDCRSRNESRAIAMKIDDIFVKPFRLQESFKYLSVQVGISDTEGSRKSADQLLKEASVSLGSIKDPEDSSLAYFDSYMENELQREEAIEEELSKFLQGEGDGRLYLMFQPMVTLKGDRITGFEALARFESKALGLVMPMEFIRIAERKQLICQLGEVIFREACEFLRILESSGNHGIKVAVNISGVQLMRECFSEGVRDIIGKCGADPSMIELEITESILVSDFEVINERLGQLRNQGIRIHLDDFGTGYSSLHRLRELQVDTLKIDRSFISSIKGTDDNDSITGDVIRMAHRVGLVAVAEGVETDLQKDYLIANGCDYYQGYLASPPLEKAKAIELLARINPKTDETDENQSA</sequence>
<keyword evidence="1" id="KW-1133">Transmembrane helix</keyword>
<dbReference type="AlphaFoldDB" id="V7IBF7"/>
<reference evidence="4 5" key="1">
    <citation type="journal article" date="2014" name="Genome Announc.">
        <title>Genome Sequence of Youngiibacter fragilis, the Type Strain of the Genus Youngiibacter.</title>
        <authorList>
            <person name="Wawrik C.B."/>
            <person name="Callaghan A.V."/>
            <person name="Stamps B.W."/>
            <person name="Wawrik B."/>
        </authorList>
    </citation>
    <scope>NUCLEOTIDE SEQUENCE [LARGE SCALE GENOMIC DNA]</scope>
    <source>
        <strain evidence="4 5">232.1</strain>
    </source>
</reference>